<gene>
    <name evidence="2" type="ORF">LYSBPC_35340</name>
</gene>
<keyword evidence="1" id="KW-0812">Transmembrane</keyword>
<proteinExistence type="predicted"/>
<feature type="transmembrane region" description="Helical" evidence="1">
    <location>
        <begin position="52"/>
        <end position="70"/>
    </location>
</feature>
<name>A0ABQ5NQ10_9BACI</name>
<accession>A0ABQ5NQ10</accession>
<protein>
    <submittedName>
        <fullName evidence="2">Uncharacterized protein</fullName>
    </submittedName>
</protein>
<organism evidence="2 3">
    <name type="scientific">Lysinibacillus piscis</name>
    <dbReference type="NCBI Taxonomy" id="2518931"/>
    <lineage>
        <taxon>Bacteria</taxon>
        <taxon>Bacillati</taxon>
        <taxon>Bacillota</taxon>
        <taxon>Bacilli</taxon>
        <taxon>Bacillales</taxon>
        <taxon>Bacillaceae</taxon>
        <taxon>Lysinibacillus</taxon>
    </lineage>
</organism>
<keyword evidence="1" id="KW-1133">Transmembrane helix</keyword>
<evidence type="ECO:0000256" key="1">
    <source>
        <dbReference type="SAM" id="Phobius"/>
    </source>
</evidence>
<evidence type="ECO:0000313" key="2">
    <source>
        <dbReference type="EMBL" id="GLC90407.1"/>
    </source>
</evidence>
<dbReference type="Proteomes" id="UP001065593">
    <property type="component" value="Unassembled WGS sequence"/>
</dbReference>
<sequence length="73" mass="8341">MILALWYLSFTISIASFGIGIYKLSWRFMLLSAFTFAPVAYYFGGAENAWKYIGLTPFLLLIIAVGFWFVRAN</sequence>
<feature type="transmembrane region" description="Helical" evidence="1">
    <location>
        <begin position="6"/>
        <end position="22"/>
    </location>
</feature>
<comment type="caution">
    <text evidence="2">The sequence shown here is derived from an EMBL/GenBank/DDBJ whole genome shotgun (WGS) entry which is preliminary data.</text>
</comment>
<dbReference type="EMBL" id="BRZA01000009">
    <property type="protein sequence ID" value="GLC90407.1"/>
    <property type="molecule type" value="Genomic_DNA"/>
</dbReference>
<keyword evidence="1" id="KW-0472">Membrane</keyword>
<keyword evidence="3" id="KW-1185">Reference proteome</keyword>
<dbReference type="RefSeq" id="WP_264990320.1">
    <property type="nucleotide sequence ID" value="NZ_BRZA01000009.1"/>
</dbReference>
<feature type="transmembrane region" description="Helical" evidence="1">
    <location>
        <begin position="29"/>
        <end position="46"/>
    </location>
</feature>
<reference evidence="2" key="1">
    <citation type="submission" date="2022-08" db="EMBL/GenBank/DDBJ databases">
        <title>Draft genome sequence of Lysinibacillus sp. strain KH24.</title>
        <authorList>
            <person name="Kanbe H."/>
            <person name="Itoh H."/>
        </authorList>
    </citation>
    <scope>NUCLEOTIDE SEQUENCE</scope>
    <source>
        <strain evidence="2">KH24</strain>
    </source>
</reference>
<evidence type="ECO:0000313" key="3">
    <source>
        <dbReference type="Proteomes" id="UP001065593"/>
    </source>
</evidence>